<evidence type="ECO:0000256" key="5">
    <source>
        <dbReference type="ARBA" id="ARBA00074620"/>
    </source>
</evidence>
<reference evidence="8 9" key="1">
    <citation type="submission" date="2020-07" db="EMBL/GenBank/DDBJ databases">
        <title>The yeast mating-type switching endonuclease HO is a domesticated member of an unorthodox homing genetic element family.</title>
        <authorList>
            <person name="Coughlan A.Y."/>
            <person name="Lombardi L."/>
            <person name="Braun-Galleani S."/>
            <person name="Martos A.R."/>
            <person name="Galeote V."/>
            <person name="Bigey F."/>
            <person name="Dequin S."/>
            <person name="Byrne K.P."/>
            <person name="Wolfe K.H."/>
        </authorList>
    </citation>
    <scope>NUCLEOTIDE SEQUENCE [LARGE SCALE GENOMIC DNA]</scope>
    <source>
        <strain evidence="8 9">NRRL Y-6702</strain>
    </source>
</reference>
<evidence type="ECO:0000259" key="7">
    <source>
        <dbReference type="SMART" id="SM00670"/>
    </source>
</evidence>
<dbReference type="GO" id="GO:0005634">
    <property type="term" value="C:nucleus"/>
    <property type="evidence" value="ECO:0007669"/>
    <property type="project" value="UniProtKB-SubCell"/>
</dbReference>
<dbReference type="AlphaFoldDB" id="A0A7H9B6M0"/>
<dbReference type="GO" id="GO:0004540">
    <property type="term" value="F:RNA nuclease activity"/>
    <property type="evidence" value="ECO:0007669"/>
    <property type="project" value="UniProtKB-ARBA"/>
</dbReference>
<dbReference type="CDD" id="cd18727">
    <property type="entry name" value="PIN_Swt1-like"/>
    <property type="match status" value="1"/>
</dbReference>
<dbReference type="RefSeq" id="XP_037146103.1">
    <property type="nucleotide sequence ID" value="XM_037290208.1"/>
</dbReference>
<keyword evidence="3" id="KW-0539">Nucleus</keyword>
<comment type="subcellular location">
    <subcellularLocation>
        <location evidence="1">Nucleus</location>
    </subcellularLocation>
</comment>
<dbReference type="PANTHER" id="PTHR16161">
    <property type="entry name" value="TRANSCRIPTIONAL PROTEIN SWT1"/>
    <property type="match status" value="1"/>
</dbReference>
<evidence type="ECO:0000256" key="3">
    <source>
        <dbReference type="ARBA" id="ARBA00023242"/>
    </source>
</evidence>
<evidence type="ECO:0000256" key="4">
    <source>
        <dbReference type="ARBA" id="ARBA00060839"/>
    </source>
</evidence>
<dbReference type="GeneID" id="59238161"/>
<dbReference type="InterPro" id="IPR049014">
    <property type="entry name" value="SWT1_C"/>
</dbReference>
<dbReference type="InterPro" id="IPR029060">
    <property type="entry name" value="PIN-like_dom_sf"/>
</dbReference>
<evidence type="ECO:0000313" key="8">
    <source>
        <dbReference type="EMBL" id="QLG74378.1"/>
    </source>
</evidence>
<name>A0A7H9B6M0_ZYGMR</name>
<evidence type="ECO:0000256" key="2">
    <source>
        <dbReference type="ARBA" id="ARBA00023163"/>
    </source>
</evidence>
<accession>A0A7H9B6M0</accession>
<dbReference type="Proteomes" id="UP000509704">
    <property type="component" value="Chromosome 7"/>
</dbReference>
<dbReference type="SMART" id="SM00670">
    <property type="entry name" value="PINc"/>
    <property type="match status" value="1"/>
</dbReference>
<dbReference type="FunFam" id="3.40.50.1010:FF:000045">
    <property type="entry name" value="Transcriptional protein swt1"/>
    <property type="match status" value="1"/>
</dbReference>
<evidence type="ECO:0000313" key="9">
    <source>
        <dbReference type="Proteomes" id="UP000509704"/>
    </source>
</evidence>
<dbReference type="PANTHER" id="PTHR16161:SF0">
    <property type="entry name" value="TRANSCRIPTIONAL PROTEIN SWT1"/>
    <property type="match status" value="1"/>
</dbReference>
<dbReference type="Pfam" id="PF21693">
    <property type="entry name" value="SWT1_3rd"/>
    <property type="match status" value="1"/>
</dbReference>
<sequence>MRLPSLYASGNDKVDDRGAKIPSELTVAEKAYDIPSHAKKHSRSCSSSGSCNGGGSGSNKYTVADIDKIIANGKSRTAHHNFTGTVFDEESSPHDLCPAQRRTSPLPAELSEKSTMEPTILVTTFVLDTNFMISHLEILETLRILSSQYHHRIVIPLTVIQELDGLKGSSKTVEDISSEKNGETIGSLARWANDWLYRNLANLDSSVIGQKLRESIDKDCVKDNSILDCCLYFQGNSDSFVILLSNDKNLCLKALKEGIPTVSYREGMSPQLIASMSYTENVNRYGLGSSSRSEDISMDSTAVQDCQRKHSGMNFIEVSTQIFREITPAVTDAIDFIMISEYGNELELVDYIPNSLISLHDVSKCIAKYWISIFADYFIKSPLKQNSWKTLNPNLVDIPRNYPSLSNFKMFWTDVLYNLFSKRSDDDNTRLQLLIDRWNNLTQLCEHAK</sequence>
<organism evidence="8 9">
    <name type="scientific">Zygotorulaspora mrakii</name>
    <name type="common">Zygosaccharomyces mrakii</name>
    <dbReference type="NCBI Taxonomy" id="42260"/>
    <lineage>
        <taxon>Eukaryota</taxon>
        <taxon>Fungi</taxon>
        <taxon>Dikarya</taxon>
        <taxon>Ascomycota</taxon>
        <taxon>Saccharomycotina</taxon>
        <taxon>Saccharomycetes</taxon>
        <taxon>Saccharomycetales</taxon>
        <taxon>Saccharomycetaceae</taxon>
        <taxon>Zygotorulaspora</taxon>
    </lineage>
</organism>
<feature type="domain" description="PIN" evidence="7">
    <location>
        <begin position="123"/>
        <end position="252"/>
    </location>
</feature>
<dbReference type="InterPro" id="IPR052626">
    <property type="entry name" value="SWT1_Regulator"/>
</dbReference>
<feature type="region of interest" description="Disordered" evidence="6">
    <location>
        <begin position="1"/>
        <end position="20"/>
    </location>
</feature>
<keyword evidence="2" id="KW-0804">Transcription</keyword>
<protein>
    <recommendedName>
        <fullName evidence="5">Transcriptional protein SWT1</fullName>
    </recommendedName>
</protein>
<dbReference type="EMBL" id="CP058610">
    <property type="protein sequence ID" value="QLG74378.1"/>
    <property type="molecule type" value="Genomic_DNA"/>
</dbReference>
<gene>
    <name evidence="8" type="ORF">HG535_0G02610</name>
</gene>
<evidence type="ECO:0000256" key="6">
    <source>
        <dbReference type="SAM" id="MobiDB-lite"/>
    </source>
</evidence>
<dbReference type="OrthoDB" id="2017974at2759"/>
<comment type="similarity">
    <text evidence="4">Belongs to the SWT1 family.</text>
</comment>
<dbReference type="Gene3D" id="3.40.50.1010">
    <property type="entry name" value="5'-nuclease"/>
    <property type="match status" value="1"/>
</dbReference>
<dbReference type="SUPFAM" id="SSF88723">
    <property type="entry name" value="PIN domain-like"/>
    <property type="match status" value="1"/>
</dbReference>
<dbReference type="KEGG" id="zmk:HG535_0G02610"/>
<dbReference type="Pfam" id="PF13638">
    <property type="entry name" value="PIN_4"/>
    <property type="match status" value="1"/>
</dbReference>
<feature type="region of interest" description="Disordered" evidence="6">
    <location>
        <begin position="36"/>
        <end position="57"/>
    </location>
</feature>
<proteinExistence type="inferred from homology"/>
<evidence type="ECO:0000256" key="1">
    <source>
        <dbReference type="ARBA" id="ARBA00004123"/>
    </source>
</evidence>
<dbReference type="InterPro" id="IPR002716">
    <property type="entry name" value="PIN_dom"/>
</dbReference>
<keyword evidence="9" id="KW-1185">Reference proteome</keyword>